<evidence type="ECO:0000256" key="1">
    <source>
        <dbReference type="SAM" id="Phobius"/>
    </source>
</evidence>
<keyword evidence="1" id="KW-1133">Transmembrane helix</keyword>
<dbReference type="EMBL" id="JAUBDJ010000001">
    <property type="protein sequence ID" value="MDW0115710.1"/>
    <property type="molecule type" value="Genomic_DNA"/>
</dbReference>
<sequence length="51" mass="5705">MAKVIWIGIKGAERFSRFFLAAFAIIVVKLLLKNVVTWKVGGVHVQTEFDG</sequence>
<dbReference type="RefSeq" id="WP_283731736.1">
    <property type="nucleotide sequence ID" value="NZ_CP125968.1"/>
</dbReference>
<feature type="transmembrane region" description="Helical" evidence="1">
    <location>
        <begin position="15"/>
        <end position="32"/>
    </location>
</feature>
<keyword evidence="1" id="KW-0472">Membrane</keyword>
<protein>
    <submittedName>
        <fullName evidence="2">Uncharacterized protein</fullName>
    </submittedName>
</protein>
<evidence type="ECO:0000313" key="3">
    <source>
        <dbReference type="Proteomes" id="UP001271648"/>
    </source>
</evidence>
<name>A0AAW9A649_9BACL</name>
<gene>
    <name evidence="2" type="ORF">QTL97_02000</name>
</gene>
<comment type="caution">
    <text evidence="2">The sequence shown here is derived from an EMBL/GenBank/DDBJ whole genome shotgun (WGS) entry which is preliminary data.</text>
</comment>
<keyword evidence="3" id="KW-1185">Reference proteome</keyword>
<dbReference type="AlphaFoldDB" id="A0AAW9A649"/>
<organism evidence="2 3">
    <name type="scientific">Sporosarcina thermotolerans</name>
    <dbReference type="NCBI Taxonomy" id="633404"/>
    <lineage>
        <taxon>Bacteria</taxon>
        <taxon>Bacillati</taxon>
        <taxon>Bacillota</taxon>
        <taxon>Bacilli</taxon>
        <taxon>Bacillales</taxon>
        <taxon>Caryophanaceae</taxon>
        <taxon>Sporosarcina</taxon>
    </lineage>
</organism>
<evidence type="ECO:0000313" key="2">
    <source>
        <dbReference type="EMBL" id="MDW0115710.1"/>
    </source>
</evidence>
<accession>A0AAW9A649</accession>
<proteinExistence type="predicted"/>
<keyword evidence="1" id="KW-0812">Transmembrane</keyword>
<dbReference type="Proteomes" id="UP001271648">
    <property type="component" value="Unassembled WGS sequence"/>
</dbReference>
<reference evidence="2 3" key="1">
    <citation type="submission" date="2023-06" db="EMBL/GenBank/DDBJ databases">
        <title>Sporosarcina sp. nov., isolated from Korean traditional fermented seafood 'Jeotgal'.</title>
        <authorList>
            <person name="Yang A.I."/>
            <person name="Shin N.-R."/>
        </authorList>
    </citation>
    <scope>NUCLEOTIDE SEQUENCE [LARGE SCALE GENOMIC DNA]</scope>
    <source>
        <strain evidence="2 3">KCTC43456</strain>
    </source>
</reference>